<sequence length="116" mass="12424">MARGEGELDFHSRQWITEVERCGEDDYSWTGGISVDSRRSGAYTDGRAAFDAFPGADGLFFGEEVRELPDGTGFYTGDAALFVPEPGTMITIEVDPEAAPGGAEDVLSVVEGIERA</sequence>
<evidence type="ECO:0000313" key="1">
    <source>
        <dbReference type="EMBL" id="MBB5434453.1"/>
    </source>
</evidence>
<gene>
    <name evidence="1" type="ORF">HDA36_004537</name>
</gene>
<proteinExistence type="predicted"/>
<accession>A0A7W8VFT1</accession>
<comment type="caution">
    <text evidence="1">The sequence shown here is derived from an EMBL/GenBank/DDBJ whole genome shotgun (WGS) entry which is preliminary data.</text>
</comment>
<dbReference type="Proteomes" id="UP000572635">
    <property type="component" value="Unassembled WGS sequence"/>
</dbReference>
<reference evidence="1 2" key="1">
    <citation type="submission" date="2020-08" db="EMBL/GenBank/DDBJ databases">
        <title>Sequencing the genomes of 1000 actinobacteria strains.</title>
        <authorList>
            <person name="Klenk H.-P."/>
        </authorList>
    </citation>
    <scope>NUCLEOTIDE SEQUENCE [LARGE SCALE GENOMIC DNA]</scope>
    <source>
        <strain evidence="1 2">DSM 44551</strain>
    </source>
</reference>
<name>A0A7W8VFT1_9ACTN</name>
<dbReference type="EMBL" id="JACHDB010000001">
    <property type="protein sequence ID" value="MBB5434453.1"/>
    <property type="molecule type" value="Genomic_DNA"/>
</dbReference>
<evidence type="ECO:0000313" key="2">
    <source>
        <dbReference type="Proteomes" id="UP000572635"/>
    </source>
</evidence>
<organism evidence="1 2">
    <name type="scientific">Nocardiopsis composta</name>
    <dbReference type="NCBI Taxonomy" id="157465"/>
    <lineage>
        <taxon>Bacteria</taxon>
        <taxon>Bacillati</taxon>
        <taxon>Actinomycetota</taxon>
        <taxon>Actinomycetes</taxon>
        <taxon>Streptosporangiales</taxon>
        <taxon>Nocardiopsidaceae</taxon>
        <taxon>Nocardiopsis</taxon>
    </lineage>
</organism>
<dbReference type="AlphaFoldDB" id="A0A7W8VFT1"/>
<dbReference type="RefSeq" id="WP_184395075.1">
    <property type="nucleotide sequence ID" value="NZ_BAAAJD010000053.1"/>
</dbReference>
<keyword evidence="2" id="KW-1185">Reference proteome</keyword>
<protein>
    <submittedName>
        <fullName evidence="1">Uncharacterized protein</fullName>
    </submittedName>
</protein>